<evidence type="ECO:0000313" key="2">
    <source>
        <dbReference type="Proteomes" id="UP001164743"/>
    </source>
</evidence>
<dbReference type="RefSeq" id="XP_053023256.1">
    <property type="nucleotide sequence ID" value="XM_053172054.1"/>
</dbReference>
<sequence length="365" mass="42317">MTLRKRLASIHLNDVLIQFLIIFERHNVASTKWFKNLLNGEEEVQIIFNYLARRFPGLRDNIKARNAYLITDFKKALQESPSRKPFKKALSLQNSKSSFNINFKHSGWHQLERLHIKNQMYAIVPFFKEVGSGSGPGFRAQFWQLTEPTLLENQYQPLIRTVSSSLMKQIDHITQQSRNINNLAPITPSLLSSLMKQISHISPFGENHRLPPLTQILSLKILHSMVRFLGRYHTTRADQGATLGWREFHDFQKLDEAITLFSDTIKSVYFKYGQTLKELVGSIYEIDKNIPMIYLMDINDSNQLLENEITIRMNLDQSPQLPLFQPIICNILQHLKASKKIVDARERLIVLRGILLNPENTDKPV</sequence>
<proteinExistence type="predicted"/>
<gene>
    <name evidence="1" type="ORF">PtA15_8A607</name>
</gene>
<accession>A0ABY7CUA8</accession>
<dbReference type="EMBL" id="CP110428">
    <property type="protein sequence ID" value="WAQ87701.1"/>
    <property type="molecule type" value="Genomic_DNA"/>
</dbReference>
<protein>
    <submittedName>
        <fullName evidence="1">Uncharacterized protein</fullName>
    </submittedName>
</protein>
<reference evidence="1" key="1">
    <citation type="submission" date="2022-10" db="EMBL/GenBank/DDBJ databases">
        <title>Puccinia triticina Genome sequencing and assembly.</title>
        <authorList>
            <person name="Li C."/>
        </authorList>
    </citation>
    <scope>NUCLEOTIDE SEQUENCE</scope>
    <source>
        <strain evidence="1">Pt15</strain>
    </source>
</reference>
<dbReference type="GeneID" id="77812949"/>
<name>A0ABY7CUA8_9BASI</name>
<dbReference type="Proteomes" id="UP001164743">
    <property type="component" value="Chromosome 8A"/>
</dbReference>
<organism evidence="1 2">
    <name type="scientific">Puccinia triticina</name>
    <dbReference type="NCBI Taxonomy" id="208348"/>
    <lineage>
        <taxon>Eukaryota</taxon>
        <taxon>Fungi</taxon>
        <taxon>Dikarya</taxon>
        <taxon>Basidiomycota</taxon>
        <taxon>Pucciniomycotina</taxon>
        <taxon>Pucciniomycetes</taxon>
        <taxon>Pucciniales</taxon>
        <taxon>Pucciniaceae</taxon>
        <taxon>Puccinia</taxon>
    </lineage>
</organism>
<evidence type="ECO:0000313" key="1">
    <source>
        <dbReference type="EMBL" id="WAQ87701.1"/>
    </source>
</evidence>
<keyword evidence="2" id="KW-1185">Reference proteome</keyword>